<proteinExistence type="inferred from homology"/>
<dbReference type="GO" id="GO:0016491">
    <property type="term" value="F:oxidoreductase activity"/>
    <property type="evidence" value="ECO:0007669"/>
    <property type="project" value="UniProtKB-KW"/>
</dbReference>
<evidence type="ECO:0000313" key="3">
    <source>
        <dbReference type="EMBL" id="PWJ44951.1"/>
    </source>
</evidence>
<dbReference type="PANTHER" id="PTHR42901">
    <property type="entry name" value="ALCOHOL DEHYDROGENASE"/>
    <property type="match status" value="1"/>
</dbReference>
<dbReference type="InterPro" id="IPR002347">
    <property type="entry name" value="SDR_fam"/>
</dbReference>
<dbReference type="SUPFAM" id="SSF51735">
    <property type="entry name" value="NAD(P)-binding Rossmann-fold domains"/>
    <property type="match status" value="1"/>
</dbReference>
<dbReference type="OrthoDB" id="1235794at2"/>
<dbReference type="NCBIfam" id="NF006776">
    <property type="entry name" value="PRK09291.1"/>
    <property type="match status" value="1"/>
</dbReference>
<dbReference type="EMBL" id="QGDO01000001">
    <property type="protein sequence ID" value="PWJ44951.1"/>
    <property type="molecule type" value="Genomic_DNA"/>
</dbReference>
<dbReference type="InterPro" id="IPR020904">
    <property type="entry name" value="Sc_DH/Rdtase_CS"/>
</dbReference>
<dbReference type="Gene3D" id="3.40.50.720">
    <property type="entry name" value="NAD(P)-binding Rossmann-like Domain"/>
    <property type="match status" value="1"/>
</dbReference>
<dbReference type="PROSITE" id="PS00061">
    <property type="entry name" value="ADH_SHORT"/>
    <property type="match status" value="1"/>
</dbReference>
<evidence type="ECO:0000256" key="2">
    <source>
        <dbReference type="ARBA" id="ARBA00023002"/>
    </source>
</evidence>
<protein>
    <submittedName>
        <fullName evidence="3">Short-subunit dehydrogenase</fullName>
    </submittedName>
</protein>
<dbReference type="InterPro" id="IPR036291">
    <property type="entry name" value="NAD(P)-bd_dom_sf"/>
</dbReference>
<dbReference type="Proteomes" id="UP000245535">
    <property type="component" value="Unassembled WGS sequence"/>
</dbReference>
<dbReference type="AlphaFoldDB" id="A0A315ZHF4"/>
<evidence type="ECO:0000313" key="4">
    <source>
        <dbReference type="Proteomes" id="UP000245535"/>
    </source>
</evidence>
<accession>A0A315ZHF4</accession>
<keyword evidence="2" id="KW-0560">Oxidoreductase</keyword>
<dbReference type="RefSeq" id="WP_109616412.1">
    <property type="nucleotide sequence ID" value="NZ_QGDO01000001.1"/>
</dbReference>
<dbReference type="PANTHER" id="PTHR42901:SF1">
    <property type="entry name" value="ALCOHOL DEHYDROGENASE"/>
    <property type="match status" value="1"/>
</dbReference>
<comment type="similarity">
    <text evidence="1">Belongs to the short-chain dehydrogenases/reductases (SDR) family.</text>
</comment>
<evidence type="ECO:0000256" key="1">
    <source>
        <dbReference type="ARBA" id="ARBA00006484"/>
    </source>
</evidence>
<dbReference type="PRINTS" id="PR00081">
    <property type="entry name" value="GDHRDH"/>
</dbReference>
<gene>
    <name evidence="3" type="ORF">BC781_1011344</name>
</gene>
<dbReference type="Pfam" id="PF00106">
    <property type="entry name" value="adh_short"/>
    <property type="match status" value="1"/>
</dbReference>
<name>A0A315ZHF4_SEDFL</name>
<keyword evidence="4" id="KW-1185">Reference proteome</keyword>
<organism evidence="3 4">
    <name type="scientific">Sediminitomix flava</name>
    <dbReference type="NCBI Taxonomy" id="379075"/>
    <lineage>
        <taxon>Bacteria</taxon>
        <taxon>Pseudomonadati</taxon>
        <taxon>Bacteroidota</taxon>
        <taxon>Cytophagia</taxon>
        <taxon>Cytophagales</taxon>
        <taxon>Flammeovirgaceae</taxon>
        <taxon>Sediminitomix</taxon>
    </lineage>
</organism>
<reference evidence="3 4" key="1">
    <citation type="submission" date="2018-03" db="EMBL/GenBank/DDBJ databases">
        <title>Genomic Encyclopedia of Archaeal and Bacterial Type Strains, Phase II (KMG-II): from individual species to whole genera.</title>
        <authorList>
            <person name="Goeker M."/>
        </authorList>
    </citation>
    <scope>NUCLEOTIDE SEQUENCE [LARGE SCALE GENOMIC DNA]</scope>
    <source>
        <strain evidence="3 4">DSM 28229</strain>
    </source>
</reference>
<sequence length="273" mass="30570">MSKTILITGAGSGLGKGTAIGLAQKGHKVIATVENWPQVSLLKNAAKEAGVDLIIEKLEYTNESDHETILRKYGIDIDIFVANAATGETGPAAEIPLERFRHVFEINVFRTLELSQKFAAIFAKRRNGKIIVVSSTAGLRTYPFLAPYVASKHAVEAIFQLMQLELEPLGVQVATINPGPFNTGFNDRMYDTVDQWFQAGKNFTPEQPLREMQAMFAKEGFQYDPQGMVDVMVDVILKDTHKFRNVFPEEFGDDVKKYQEDLWNLEVSPKKKK</sequence>
<comment type="caution">
    <text evidence="3">The sequence shown here is derived from an EMBL/GenBank/DDBJ whole genome shotgun (WGS) entry which is preliminary data.</text>
</comment>